<sequence>MPLRSKVERMIACYSCKSGYSKIIKYNLKLYLKNMLRTTQRTNYAYGMV</sequence>
<dbReference type="Proteomes" id="UP000219215">
    <property type="component" value="Chromosome DPRO"/>
</dbReference>
<dbReference type="EMBL" id="LT907975">
    <property type="protein sequence ID" value="SOB57139.1"/>
    <property type="molecule type" value="Genomic_DNA"/>
</dbReference>
<dbReference type="AlphaFoldDB" id="A0A2C8F5Q2"/>
<name>A0A2C8F5Q2_9BACT</name>
<gene>
    <name evidence="1" type="ORF">DPRO_0260</name>
</gene>
<evidence type="ECO:0000313" key="2">
    <source>
        <dbReference type="Proteomes" id="UP000219215"/>
    </source>
</evidence>
<protein>
    <submittedName>
        <fullName evidence="1">Uncharacterized protein</fullName>
    </submittedName>
</protein>
<dbReference type="KEGG" id="pprf:DPRO_0260"/>
<accession>A0A2C8F5Q2</accession>
<keyword evidence="2" id="KW-1185">Reference proteome</keyword>
<reference evidence="2" key="1">
    <citation type="submission" date="2017-09" db="EMBL/GenBank/DDBJ databases">
        <authorList>
            <person name="Regsiter A."/>
            <person name="William W."/>
        </authorList>
    </citation>
    <scope>NUCLEOTIDE SEQUENCE [LARGE SCALE GENOMIC DNA]</scope>
    <source>
        <strain evidence="2">500-1</strain>
    </source>
</reference>
<organism evidence="1 2">
    <name type="scientific">Pseudodesulfovibrio profundus</name>
    <dbReference type="NCBI Taxonomy" id="57320"/>
    <lineage>
        <taxon>Bacteria</taxon>
        <taxon>Pseudomonadati</taxon>
        <taxon>Thermodesulfobacteriota</taxon>
        <taxon>Desulfovibrionia</taxon>
        <taxon>Desulfovibrionales</taxon>
        <taxon>Desulfovibrionaceae</taxon>
    </lineage>
</organism>
<evidence type="ECO:0000313" key="1">
    <source>
        <dbReference type="EMBL" id="SOB57139.1"/>
    </source>
</evidence>
<proteinExistence type="predicted"/>